<dbReference type="Proteomes" id="UP001158066">
    <property type="component" value="Unassembled WGS sequence"/>
</dbReference>
<dbReference type="RefSeq" id="WP_283408312.1">
    <property type="nucleotide sequence ID" value="NZ_FXUF01000003.1"/>
</dbReference>
<keyword evidence="8 15" id="KW-0547">Nucleotide-binding</keyword>
<dbReference type="EMBL" id="FXUF01000003">
    <property type="protein sequence ID" value="SMP46517.1"/>
    <property type="molecule type" value="Genomic_DNA"/>
</dbReference>
<dbReference type="InterPro" id="IPR016030">
    <property type="entry name" value="CblAdoTrfase-like"/>
</dbReference>
<name>A0AA46AI52_9CLOT</name>
<feature type="domain" description="Cobalamin adenosyltransferase-like" evidence="16">
    <location>
        <begin position="3"/>
        <end position="165"/>
    </location>
</feature>
<evidence type="ECO:0000256" key="8">
    <source>
        <dbReference type="ARBA" id="ARBA00022741"/>
    </source>
</evidence>
<comment type="caution">
    <text evidence="17">The sequence shown here is derived from an EMBL/GenBank/DDBJ whole genome shotgun (WGS) entry which is preliminary data.</text>
</comment>
<comment type="similarity">
    <text evidence="2 15">Belongs to the Cob(I)alamin adenosyltransferase family.</text>
</comment>
<protein>
    <recommendedName>
        <fullName evidence="5 15">Corrinoid adenosyltransferase</fullName>
        <ecNumber evidence="4 15">2.5.1.17</ecNumber>
    </recommendedName>
    <alternativeName>
        <fullName evidence="10 15">Cob(II)alamin adenosyltransferase</fullName>
    </alternativeName>
    <alternativeName>
        <fullName evidence="12 15">Cob(II)yrinic acid a,c-diamide adenosyltransferase</fullName>
    </alternativeName>
    <alternativeName>
        <fullName evidence="11 15">Cobinamide/cobalamin adenosyltransferase</fullName>
    </alternativeName>
</protein>
<gene>
    <name evidence="17" type="ORF">SAMN06296020_10326</name>
</gene>
<dbReference type="GO" id="GO:0008817">
    <property type="term" value="F:corrinoid adenosyltransferase activity"/>
    <property type="evidence" value="ECO:0007669"/>
    <property type="project" value="UniProtKB-UniRule"/>
</dbReference>
<comment type="pathway">
    <text evidence="1 15">Cofactor biosynthesis; adenosylcobalamin biosynthesis; adenosylcobalamin from cob(II)yrinate a,c-diamide: step 2/7.</text>
</comment>
<evidence type="ECO:0000313" key="17">
    <source>
        <dbReference type="EMBL" id="SMP46517.1"/>
    </source>
</evidence>
<dbReference type="PANTHER" id="PTHR12213">
    <property type="entry name" value="CORRINOID ADENOSYLTRANSFERASE"/>
    <property type="match status" value="1"/>
</dbReference>
<evidence type="ECO:0000256" key="1">
    <source>
        <dbReference type="ARBA" id="ARBA00005121"/>
    </source>
</evidence>
<comment type="subunit">
    <text evidence="3">Homotrimer.</text>
</comment>
<proteinExistence type="inferred from homology"/>
<evidence type="ECO:0000256" key="5">
    <source>
        <dbReference type="ARBA" id="ARBA00020963"/>
    </source>
</evidence>
<dbReference type="GO" id="GO:0005524">
    <property type="term" value="F:ATP binding"/>
    <property type="evidence" value="ECO:0007669"/>
    <property type="project" value="UniProtKB-UniRule"/>
</dbReference>
<keyword evidence="7 15" id="KW-0808">Transferase</keyword>
<evidence type="ECO:0000256" key="7">
    <source>
        <dbReference type="ARBA" id="ARBA00022679"/>
    </source>
</evidence>
<evidence type="ECO:0000259" key="16">
    <source>
        <dbReference type="Pfam" id="PF01923"/>
    </source>
</evidence>
<evidence type="ECO:0000256" key="15">
    <source>
        <dbReference type="RuleBase" id="RU366026"/>
    </source>
</evidence>
<dbReference type="GO" id="GO:0009236">
    <property type="term" value="P:cobalamin biosynthetic process"/>
    <property type="evidence" value="ECO:0007669"/>
    <property type="project" value="UniProtKB-UniRule"/>
</dbReference>
<dbReference type="Pfam" id="PF01923">
    <property type="entry name" value="Cob_adeno_trans"/>
    <property type="match status" value="1"/>
</dbReference>
<comment type="catalytic activity">
    <reaction evidence="14 15">
        <text>2 cob(II)alamin + reduced [electron-transfer flavoprotein] + 2 ATP = 2 adenosylcob(III)alamin + 2 triphosphate + oxidized [electron-transfer flavoprotein] + 3 H(+)</text>
        <dbReference type="Rhea" id="RHEA:28671"/>
        <dbReference type="Rhea" id="RHEA-COMP:10685"/>
        <dbReference type="Rhea" id="RHEA-COMP:10686"/>
        <dbReference type="ChEBI" id="CHEBI:15378"/>
        <dbReference type="ChEBI" id="CHEBI:16304"/>
        <dbReference type="ChEBI" id="CHEBI:18036"/>
        <dbReference type="ChEBI" id="CHEBI:18408"/>
        <dbReference type="ChEBI" id="CHEBI:30616"/>
        <dbReference type="ChEBI" id="CHEBI:57692"/>
        <dbReference type="ChEBI" id="CHEBI:58307"/>
        <dbReference type="EC" id="2.5.1.17"/>
    </reaction>
</comment>
<evidence type="ECO:0000256" key="14">
    <source>
        <dbReference type="ARBA" id="ARBA00048692"/>
    </source>
</evidence>
<evidence type="ECO:0000256" key="3">
    <source>
        <dbReference type="ARBA" id="ARBA00011233"/>
    </source>
</evidence>
<organism evidence="17 18">
    <name type="scientific">Anoxynatronum buryatiense</name>
    <dbReference type="NCBI Taxonomy" id="489973"/>
    <lineage>
        <taxon>Bacteria</taxon>
        <taxon>Bacillati</taxon>
        <taxon>Bacillota</taxon>
        <taxon>Clostridia</taxon>
        <taxon>Eubacteriales</taxon>
        <taxon>Clostridiaceae</taxon>
        <taxon>Anoxynatronum</taxon>
    </lineage>
</organism>
<evidence type="ECO:0000256" key="9">
    <source>
        <dbReference type="ARBA" id="ARBA00022840"/>
    </source>
</evidence>
<dbReference type="Gene3D" id="1.20.1200.10">
    <property type="entry name" value="Cobalamin adenosyltransferase-like"/>
    <property type="match status" value="1"/>
</dbReference>
<dbReference type="SUPFAM" id="SSF89028">
    <property type="entry name" value="Cobalamin adenosyltransferase-like"/>
    <property type="match status" value="1"/>
</dbReference>
<dbReference type="FunFam" id="1.20.1200.10:FF:000001">
    <property type="entry name" value="Cob(I)yrinic acid a,c-diamide adenosyltransferase"/>
    <property type="match status" value="1"/>
</dbReference>
<evidence type="ECO:0000256" key="6">
    <source>
        <dbReference type="ARBA" id="ARBA00022573"/>
    </source>
</evidence>
<evidence type="ECO:0000256" key="11">
    <source>
        <dbReference type="ARBA" id="ARBA00033334"/>
    </source>
</evidence>
<evidence type="ECO:0000256" key="13">
    <source>
        <dbReference type="ARBA" id="ARBA00048555"/>
    </source>
</evidence>
<keyword evidence="6 15" id="KW-0169">Cobalamin biosynthesis</keyword>
<evidence type="ECO:0000256" key="10">
    <source>
        <dbReference type="ARBA" id="ARBA00031529"/>
    </source>
</evidence>
<sequence>MKIYTKTGDKGETSLYDGKRVKKDEIRVESYGTVDELNSCMGFARNFIEDAEVVQILFRIQRELFDVAGELATTDRNLFPEKIDETHVRFLEATIDQYLEKIDKMDAFIIPGSNTAAASLHVARTVCRRAERRILKLSREEDVSEWLLKYVNRLSDTLYAMARYLETELHYVVFDKQEK</sequence>
<dbReference type="NCBIfam" id="TIGR00636">
    <property type="entry name" value="PduO_Nterm"/>
    <property type="match status" value="1"/>
</dbReference>
<evidence type="ECO:0000256" key="12">
    <source>
        <dbReference type="ARBA" id="ARBA00033354"/>
    </source>
</evidence>
<keyword evidence="18" id="KW-1185">Reference proteome</keyword>
<comment type="catalytic activity">
    <reaction evidence="13 15">
        <text>2 cob(II)yrinate a,c diamide + reduced [electron-transfer flavoprotein] + 2 ATP = 2 adenosylcob(III)yrinate a,c-diamide + 2 triphosphate + oxidized [electron-transfer flavoprotein] + 3 H(+)</text>
        <dbReference type="Rhea" id="RHEA:11528"/>
        <dbReference type="Rhea" id="RHEA-COMP:10685"/>
        <dbReference type="Rhea" id="RHEA-COMP:10686"/>
        <dbReference type="ChEBI" id="CHEBI:15378"/>
        <dbReference type="ChEBI" id="CHEBI:18036"/>
        <dbReference type="ChEBI" id="CHEBI:30616"/>
        <dbReference type="ChEBI" id="CHEBI:57692"/>
        <dbReference type="ChEBI" id="CHEBI:58307"/>
        <dbReference type="ChEBI" id="CHEBI:58503"/>
        <dbReference type="ChEBI" id="CHEBI:58537"/>
        <dbReference type="EC" id="2.5.1.17"/>
    </reaction>
</comment>
<dbReference type="PANTHER" id="PTHR12213:SF0">
    <property type="entry name" value="CORRINOID ADENOSYLTRANSFERASE MMAB"/>
    <property type="match status" value="1"/>
</dbReference>
<dbReference type="InterPro" id="IPR029499">
    <property type="entry name" value="PduO-typ"/>
</dbReference>
<evidence type="ECO:0000256" key="4">
    <source>
        <dbReference type="ARBA" id="ARBA00012454"/>
    </source>
</evidence>
<dbReference type="InterPro" id="IPR036451">
    <property type="entry name" value="CblAdoTrfase-like_sf"/>
</dbReference>
<keyword evidence="9 15" id="KW-0067">ATP-binding</keyword>
<dbReference type="AlphaFoldDB" id="A0AA46AI52"/>
<evidence type="ECO:0000256" key="2">
    <source>
        <dbReference type="ARBA" id="ARBA00007487"/>
    </source>
</evidence>
<evidence type="ECO:0000313" key="18">
    <source>
        <dbReference type="Proteomes" id="UP001158066"/>
    </source>
</evidence>
<dbReference type="EC" id="2.5.1.17" evidence="4 15"/>
<accession>A0AA46AI52</accession>
<reference evidence="17" key="1">
    <citation type="submission" date="2017-05" db="EMBL/GenBank/DDBJ databases">
        <authorList>
            <person name="Varghese N."/>
            <person name="Submissions S."/>
        </authorList>
    </citation>
    <scope>NUCLEOTIDE SEQUENCE</scope>
    <source>
        <strain evidence="17">Su22</strain>
    </source>
</reference>